<gene>
    <name evidence="2" type="ORF">SAMN05421810_10928</name>
</gene>
<feature type="transmembrane region" description="Helical" evidence="1">
    <location>
        <begin position="72"/>
        <end position="93"/>
    </location>
</feature>
<feature type="transmembrane region" description="Helical" evidence="1">
    <location>
        <begin position="132"/>
        <end position="151"/>
    </location>
</feature>
<evidence type="ECO:0000256" key="1">
    <source>
        <dbReference type="SAM" id="Phobius"/>
    </source>
</evidence>
<evidence type="ECO:0000313" key="3">
    <source>
        <dbReference type="Proteomes" id="UP000198727"/>
    </source>
</evidence>
<dbReference type="InterPro" id="IPR009339">
    <property type="entry name" value="DUF998"/>
</dbReference>
<keyword evidence="1" id="KW-1133">Transmembrane helix</keyword>
<accession>A0A1I5ZD03</accession>
<feature type="transmembrane region" description="Helical" evidence="1">
    <location>
        <begin position="204"/>
        <end position="222"/>
    </location>
</feature>
<keyword evidence="3" id="KW-1185">Reference proteome</keyword>
<dbReference type="EMBL" id="FOWW01000009">
    <property type="protein sequence ID" value="SFQ53997.1"/>
    <property type="molecule type" value="Genomic_DNA"/>
</dbReference>
<protein>
    <submittedName>
        <fullName evidence="2">Hypothetical membrane protein</fullName>
    </submittedName>
</protein>
<reference evidence="3" key="1">
    <citation type="submission" date="2016-10" db="EMBL/GenBank/DDBJ databases">
        <authorList>
            <person name="Varghese N."/>
            <person name="Submissions S."/>
        </authorList>
    </citation>
    <scope>NUCLEOTIDE SEQUENCE [LARGE SCALE GENOMIC DNA]</scope>
    <source>
        <strain evidence="3">CGMCC 4.5579</strain>
    </source>
</reference>
<proteinExistence type="predicted"/>
<name>A0A1I5ZD03_9PSEU</name>
<dbReference type="STRING" id="587909.SAMN05421810_10928"/>
<feature type="transmembrane region" description="Helical" evidence="1">
    <location>
        <begin position="100"/>
        <end position="120"/>
    </location>
</feature>
<keyword evidence="1" id="KW-0472">Membrane</keyword>
<feature type="transmembrane region" description="Helical" evidence="1">
    <location>
        <begin position="163"/>
        <end position="184"/>
    </location>
</feature>
<keyword evidence="1" id="KW-0812">Transmembrane</keyword>
<dbReference type="AlphaFoldDB" id="A0A1I5ZD03"/>
<dbReference type="Pfam" id="PF06197">
    <property type="entry name" value="DUF998"/>
    <property type="match status" value="1"/>
</dbReference>
<evidence type="ECO:0000313" key="2">
    <source>
        <dbReference type="EMBL" id="SFQ53997.1"/>
    </source>
</evidence>
<dbReference type="RefSeq" id="WP_092533956.1">
    <property type="nucleotide sequence ID" value="NZ_FOWW01000009.1"/>
</dbReference>
<organism evidence="2 3">
    <name type="scientific">Amycolatopsis arida</name>
    <dbReference type="NCBI Taxonomy" id="587909"/>
    <lineage>
        <taxon>Bacteria</taxon>
        <taxon>Bacillati</taxon>
        <taxon>Actinomycetota</taxon>
        <taxon>Actinomycetes</taxon>
        <taxon>Pseudonocardiales</taxon>
        <taxon>Pseudonocardiaceae</taxon>
        <taxon>Amycolatopsis</taxon>
    </lineage>
</organism>
<feature type="transmembrane region" description="Helical" evidence="1">
    <location>
        <begin position="12"/>
        <end position="38"/>
    </location>
</feature>
<dbReference type="OrthoDB" id="5191116at2"/>
<dbReference type="Proteomes" id="UP000198727">
    <property type="component" value="Unassembled WGS sequence"/>
</dbReference>
<sequence length="230" mass="23275">MSTTLPAPTRGLVRTAAASLVGAGLVYLVAEAVAAAAWNSPDYSYRRHYISDLGARTDGVVQGRVVDSPLHAVMNAGFVAQGVLFLAGAALVAGSMWWTAARGFVALAAVHAVGMVLVALVPENVPPPVGVLHRLGALLGIAGGNLAIIAAGRSGLRALVPRWLPGVSLALGIVGVAALVLLGLDGLVPPAVLAANGGLIERVSVYPIIAGELLVGALLWRARAGTDGRR</sequence>